<accession>A0A383W6Z8</accession>
<evidence type="ECO:0000256" key="1">
    <source>
        <dbReference type="SAM" id="MobiDB-lite"/>
    </source>
</evidence>
<protein>
    <submittedName>
        <fullName evidence="3">Uncharacterized protein</fullName>
    </submittedName>
</protein>
<feature type="compositionally biased region" description="Low complexity" evidence="1">
    <location>
        <begin position="324"/>
        <end position="342"/>
    </location>
</feature>
<feature type="transmembrane region" description="Helical" evidence="2">
    <location>
        <begin position="398"/>
        <end position="419"/>
    </location>
</feature>
<organism evidence="3 4">
    <name type="scientific">Tetradesmus obliquus</name>
    <name type="common">Green alga</name>
    <name type="synonym">Acutodesmus obliquus</name>
    <dbReference type="NCBI Taxonomy" id="3088"/>
    <lineage>
        <taxon>Eukaryota</taxon>
        <taxon>Viridiplantae</taxon>
        <taxon>Chlorophyta</taxon>
        <taxon>core chlorophytes</taxon>
        <taxon>Chlorophyceae</taxon>
        <taxon>CS clade</taxon>
        <taxon>Sphaeropleales</taxon>
        <taxon>Scenedesmaceae</taxon>
        <taxon>Tetradesmus</taxon>
    </lineage>
</organism>
<dbReference type="EMBL" id="FNXT01001186">
    <property type="protein sequence ID" value="SZX73231.1"/>
    <property type="molecule type" value="Genomic_DNA"/>
</dbReference>
<keyword evidence="2" id="KW-1133">Transmembrane helix</keyword>
<dbReference type="AlphaFoldDB" id="A0A383W6Z8"/>
<feature type="transmembrane region" description="Helical" evidence="2">
    <location>
        <begin position="282"/>
        <end position="304"/>
    </location>
</feature>
<sequence length="435" mass="47063">MTKATFHARTLLLSPRGAEQDFWQQYELLDLYNCLIAPLFFANALSLFSARLLCSIYCAVLAIKGYQLGLLLLPAARQQQAHKRARYWLLLGERVLRQIIATPLLGRGPRFAAWLTAAEQTSTQLHFCCKTLVLLSGFTISCWNAFCLPLDFPAQVVLTSIFFVIQFQSTVAQMAYPFQLLLQKRPQLLWLQLGVERGAAAAARLLSHAAQLLQLAASSSSSSSGSLDTAPAAAADSDVCSLSEGQTQDMQQQQQLAAGNVAALFAQKPGLAPDVSSLSGRFILACCCVHMVLVVLLLPLYVAWHVQRHAKAKWVASLQQQEQQQQQQQGSSDTDAAAAAAAGVDEPPGDFAGGSGSSSCSSDSSNNQQQQQQQPSSPAAQPVPSGILPPTLVLLRHLAVMLAVSLASGQLLVLALCMYPRLQGVLWEQVVPYRY</sequence>
<evidence type="ECO:0000313" key="4">
    <source>
        <dbReference type="Proteomes" id="UP000256970"/>
    </source>
</evidence>
<keyword evidence="2" id="KW-0472">Membrane</keyword>
<keyword evidence="4" id="KW-1185">Reference proteome</keyword>
<name>A0A383W6Z8_TETOB</name>
<feature type="compositionally biased region" description="Low complexity" evidence="1">
    <location>
        <begin position="357"/>
        <end position="383"/>
    </location>
</feature>
<keyword evidence="2" id="KW-0812">Transmembrane</keyword>
<gene>
    <name evidence="3" type="ORF">BQ4739_LOCUS13339</name>
</gene>
<feature type="transmembrane region" description="Helical" evidence="2">
    <location>
        <begin position="35"/>
        <end position="63"/>
    </location>
</feature>
<dbReference type="Proteomes" id="UP000256970">
    <property type="component" value="Unassembled WGS sequence"/>
</dbReference>
<proteinExistence type="predicted"/>
<evidence type="ECO:0000256" key="2">
    <source>
        <dbReference type="SAM" id="Phobius"/>
    </source>
</evidence>
<feature type="region of interest" description="Disordered" evidence="1">
    <location>
        <begin position="324"/>
        <end position="383"/>
    </location>
</feature>
<evidence type="ECO:0000313" key="3">
    <source>
        <dbReference type="EMBL" id="SZX73231.1"/>
    </source>
</evidence>
<reference evidence="3 4" key="1">
    <citation type="submission" date="2016-10" db="EMBL/GenBank/DDBJ databases">
        <authorList>
            <person name="Cai Z."/>
        </authorList>
    </citation>
    <scope>NUCLEOTIDE SEQUENCE [LARGE SCALE GENOMIC DNA]</scope>
</reference>